<gene>
    <name evidence="1" type="ORF">BDR25DRAFT_49675</name>
</gene>
<reference evidence="1" key="1">
    <citation type="journal article" date="2020" name="Stud. Mycol.">
        <title>101 Dothideomycetes genomes: a test case for predicting lifestyles and emergence of pathogens.</title>
        <authorList>
            <person name="Haridas S."/>
            <person name="Albert R."/>
            <person name="Binder M."/>
            <person name="Bloem J."/>
            <person name="Labutti K."/>
            <person name="Salamov A."/>
            <person name="Andreopoulos B."/>
            <person name="Baker S."/>
            <person name="Barry K."/>
            <person name="Bills G."/>
            <person name="Bluhm B."/>
            <person name="Cannon C."/>
            <person name="Castanera R."/>
            <person name="Culley D."/>
            <person name="Daum C."/>
            <person name="Ezra D."/>
            <person name="Gonzalez J."/>
            <person name="Henrissat B."/>
            <person name="Kuo A."/>
            <person name="Liang C."/>
            <person name="Lipzen A."/>
            <person name="Lutzoni F."/>
            <person name="Magnuson J."/>
            <person name="Mondo S."/>
            <person name="Nolan M."/>
            <person name="Ohm R."/>
            <person name="Pangilinan J."/>
            <person name="Park H.-J."/>
            <person name="Ramirez L."/>
            <person name="Alfaro M."/>
            <person name="Sun H."/>
            <person name="Tritt A."/>
            <person name="Yoshinaga Y."/>
            <person name="Zwiers L.-H."/>
            <person name="Turgeon B."/>
            <person name="Goodwin S."/>
            <person name="Spatafora J."/>
            <person name="Crous P."/>
            <person name="Grigoriev I."/>
        </authorList>
    </citation>
    <scope>NUCLEOTIDE SEQUENCE</scope>
    <source>
        <strain evidence="1">ATCC 200398</strain>
    </source>
</reference>
<organism evidence="1 2">
    <name type="scientific">Lindgomyces ingoldianus</name>
    <dbReference type="NCBI Taxonomy" id="673940"/>
    <lineage>
        <taxon>Eukaryota</taxon>
        <taxon>Fungi</taxon>
        <taxon>Dikarya</taxon>
        <taxon>Ascomycota</taxon>
        <taxon>Pezizomycotina</taxon>
        <taxon>Dothideomycetes</taxon>
        <taxon>Pleosporomycetidae</taxon>
        <taxon>Pleosporales</taxon>
        <taxon>Lindgomycetaceae</taxon>
        <taxon>Lindgomyces</taxon>
    </lineage>
</organism>
<protein>
    <submittedName>
        <fullName evidence="1">Uncharacterized protein</fullName>
    </submittedName>
</protein>
<dbReference type="Proteomes" id="UP000799755">
    <property type="component" value="Unassembled WGS sequence"/>
</dbReference>
<evidence type="ECO:0000313" key="1">
    <source>
        <dbReference type="EMBL" id="KAF2469454.1"/>
    </source>
</evidence>
<evidence type="ECO:0000313" key="2">
    <source>
        <dbReference type="Proteomes" id="UP000799755"/>
    </source>
</evidence>
<name>A0ACB6QR35_9PLEO</name>
<keyword evidence="2" id="KW-1185">Reference proteome</keyword>
<comment type="caution">
    <text evidence="1">The sequence shown here is derived from an EMBL/GenBank/DDBJ whole genome shotgun (WGS) entry which is preliminary data.</text>
</comment>
<sequence>MATYSEWQWSAEQRQHYCAVYDEEGTLIEYQWERGHRQPVAPSQQTHQARPQPQAPQTLQSTSPNPTVPRSVQPYLSGLAAPPAQSSAVPQAQYQTSLHPNYNQYQVSSQPQARNYTISPQLSNAAPMQPGNPVAAHNQIQSPYATSPHTSQSQYYTTSHLYGNQPRYTVSSATLPQDIQESVGGDKKQRFIQTENTDRQDERLSTQYKRVSSQDQEQFFCRGRVFKMLWTEPAGQQNFGKTRGSTHFSVVWLGEGVYSEIRRFIVVQNKGTFSQCIPVQTYRRQGATKEGLVVDDHAIVYTGHSGVPPPALLAGEYITKLPLRVIPYKNESLDKESRVNFGKPYAVEHNVKVVEIGMIAEEHIHLLVNYFTQGMSIR</sequence>
<proteinExistence type="predicted"/>
<dbReference type="EMBL" id="MU003512">
    <property type="protein sequence ID" value="KAF2469454.1"/>
    <property type="molecule type" value="Genomic_DNA"/>
</dbReference>
<accession>A0ACB6QR35</accession>